<keyword evidence="2" id="KW-1185">Reference proteome</keyword>
<name>A0AAN9APS7_9CAEN</name>
<reference evidence="1 2" key="1">
    <citation type="submission" date="2024-02" db="EMBL/GenBank/DDBJ databases">
        <title>Chromosome-scale genome assembly of the rough periwinkle Littorina saxatilis.</title>
        <authorList>
            <person name="De Jode A."/>
            <person name="Faria R."/>
            <person name="Formenti G."/>
            <person name="Sims Y."/>
            <person name="Smith T.P."/>
            <person name="Tracey A."/>
            <person name="Wood J.M.D."/>
            <person name="Zagrodzka Z.B."/>
            <person name="Johannesson K."/>
            <person name="Butlin R.K."/>
            <person name="Leder E.H."/>
        </authorList>
    </citation>
    <scope>NUCLEOTIDE SEQUENCE [LARGE SCALE GENOMIC DNA]</scope>
    <source>
        <strain evidence="1">Snail1</strain>
        <tissue evidence="1">Muscle</tissue>
    </source>
</reference>
<dbReference type="Proteomes" id="UP001374579">
    <property type="component" value="Unassembled WGS sequence"/>
</dbReference>
<dbReference type="PANTHER" id="PTHR46704:SF9">
    <property type="entry name" value="BHLH DOMAIN-CONTAINING PROTEIN"/>
    <property type="match status" value="1"/>
</dbReference>
<dbReference type="PANTHER" id="PTHR46704">
    <property type="entry name" value="CXC DOMAIN-CONTAINING PROTEIN-RELATED"/>
    <property type="match status" value="1"/>
</dbReference>
<sequence>MEQLCILCGGSLYSGEQIVIPQQKGRDSIHRASTERGDSIVVAEGQAVHVRCRSSYTNKHNIAAYLRENKDEDTAANLNQGLRSKNQPFDFRKCCLFCGMHAELVSKRGPTVLPVRTLDFQKTVYRICAERADEWAEKVKGRIEFVSDLPAADAFYHQSCSANFRTKRKLPKCFASDTDNKRPKQGRPVDEKRAEAFRKVVNYLQENDTEQVTIIDLIRKMKEFTGGDCYSHSKMKEELKKHFGDEIIITEMDGKANVVTFQRTTWSILHSFYSTPETTDEETQKDNIIRAAAELIKSDIKKINTSRKEYPSPDSTSSITANLDFVPKSLQTFLGEIFSGKDTNVKVASIGQAIMQAARPRILIAPLQIGLGVQMHHCFGSKFLIDTLYSLGFSSSYREVKTYEMSAAATQEIIVPATDEHFMQYMADNVDHNTGTIDGLNTFHGMGMIASITPFIKNRSSIARKTEVRLEEVMKKARVKISFYDERCEGLASLTYEKLRTVLVEDPTKEVEVLW</sequence>
<evidence type="ECO:0000313" key="1">
    <source>
        <dbReference type="EMBL" id="KAK7090700.1"/>
    </source>
</evidence>
<organism evidence="1 2">
    <name type="scientific">Littorina saxatilis</name>
    <dbReference type="NCBI Taxonomy" id="31220"/>
    <lineage>
        <taxon>Eukaryota</taxon>
        <taxon>Metazoa</taxon>
        <taxon>Spiralia</taxon>
        <taxon>Lophotrochozoa</taxon>
        <taxon>Mollusca</taxon>
        <taxon>Gastropoda</taxon>
        <taxon>Caenogastropoda</taxon>
        <taxon>Littorinimorpha</taxon>
        <taxon>Littorinoidea</taxon>
        <taxon>Littorinidae</taxon>
        <taxon>Littorina</taxon>
    </lineage>
</organism>
<protein>
    <submittedName>
        <fullName evidence="1">Uncharacterized protein</fullName>
    </submittedName>
</protein>
<dbReference type="AlphaFoldDB" id="A0AAN9APS7"/>
<proteinExistence type="predicted"/>
<accession>A0AAN9APS7</accession>
<dbReference type="EMBL" id="JBAMIC010000024">
    <property type="protein sequence ID" value="KAK7090700.1"/>
    <property type="molecule type" value="Genomic_DNA"/>
</dbReference>
<gene>
    <name evidence="1" type="ORF">V1264_010462</name>
</gene>
<comment type="caution">
    <text evidence="1">The sequence shown here is derived from an EMBL/GenBank/DDBJ whole genome shotgun (WGS) entry which is preliminary data.</text>
</comment>
<evidence type="ECO:0000313" key="2">
    <source>
        <dbReference type="Proteomes" id="UP001374579"/>
    </source>
</evidence>